<dbReference type="RefSeq" id="WP_005744014.1">
    <property type="nucleotide sequence ID" value="NZ_CP031225.1"/>
</dbReference>
<gene>
    <name evidence="2" type="ORF">PLA107_002080</name>
</gene>
<dbReference type="Gene3D" id="1.10.510.10">
    <property type="entry name" value="Transferase(Phosphotransferase) domain 1"/>
    <property type="match status" value="1"/>
</dbReference>
<accession>A0AAD0LWC7</accession>
<dbReference type="InterPro" id="IPR000719">
    <property type="entry name" value="Prot_kinase_dom"/>
</dbReference>
<dbReference type="EMBL" id="CP031225">
    <property type="protein sequence ID" value="AXH54248.1"/>
    <property type="molecule type" value="Genomic_DNA"/>
</dbReference>
<dbReference type="Pfam" id="PF00069">
    <property type="entry name" value="Pkinase"/>
    <property type="match status" value="1"/>
</dbReference>
<dbReference type="AlphaFoldDB" id="A0AAD0LWC7"/>
<dbReference type="Proteomes" id="UP000006426">
    <property type="component" value="Chromosome"/>
</dbReference>
<proteinExistence type="predicted"/>
<protein>
    <recommendedName>
        <fullName evidence="1">Protein kinase domain-containing protein</fullName>
    </recommendedName>
</protein>
<evidence type="ECO:0000313" key="2">
    <source>
        <dbReference type="EMBL" id="AXH54248.1"/>
    </source>
</evidence>
<reference evidence="2 3" key="1">
    <citation type="journal article" date="2011" name="PLoS Pathog.">
        <title>Dynamic evolution of pathogenicity revealed by sequencing and comparative genomics of 19 Pseudomonas syringae isolates.</title>
        <authorList>
            <person name="Baltrus D.A."/>
            <person name="Nishimura M.T."/>
            <person name="Romanchuk A."/>
            <person name="Chang J.H."/>
            <person name="Mukhtar M.S."/>
            <person name="Cherkis K."/>
            <person name="Roach J."/>
            <person name="Grant S.R."/>
            <person name="Jones C.D."/>
            <person name="Dangl J.L."/>
        </authorList>
    </citation>
    <scope>NUCLEOTIDE SEQUENCE [LARGE SCALE GENOMIC DNA]</scope>
    <source>
        <strain evidence="2 3">M301315</strain>
    </source>
</reference>
<evidence type="ECO:0000313" key="3">
    <source>
        <dbReference type="Proteomes" id="UP000006426"/>
    </source>
</evidence>
<dbReference type="PANTHER" id="PTHR44167">
    <property type="entry name" value="OVARIAN-SPECIFIC SERINE/THREONINE-PROTEIN KINASE LOK-RELATED"/>
    <property type="match status" value="1"/>
</dbReference>
<dbReference type="GO" id="GO:0005737">
    <property type="term" value="C:cytoplasm"/>
    <property type="evidence" value="ECO:0007669"/>
    <property type="project" value="TreeGrafter"/>
</dbReference>
<dbReference type="PANTHER" id="PTHR44167:SF25">
    <property type="entry name" value="PROTEIN KINASE DOMAIN CONTAINING PROTEIN"/>
    <property type="match status" value="1"/>
</dbReference>
<dbReference type="InterPro" id="IPR011009">
    <property type="entry name" value="Kinase-like_dom_sf"/>
</dbReference>
<dbReference type="GO" id="GO:0004674">
    <property type="term" value="F:protein serine/threonine kinase activity"/>
    <property type="evidence" value="ECO:0007669"/>
    <property type="project" value="TreeGrafter"/>
</dbReference>
<feature type="domain" description="Protein kinase" evidence="1">
    <location>
        <begin position="15"/>
        <end position="283"/>
    </location>
</feature>
<dbReference type="GO" id="GO:0005524">
    <property type="term" value="F:ATP binding"/>
    <property type="evidence" value="ECO:0007669"/>
    <property type="project" value="InterPro"/>
</dbReference>
<dbReference type="SMART" id="SM00220">
    <property type="entry name" value="S_TKc"/>
    <property type="match status" value="1"/>
</dbReference>
<dbReference type="PROSITE" id="PS50011">
    <property type="entry name" value="PROTEIN_KINASE_DOM"/>
    <property type="match status" value="1"/>
</dbReference>
<dbReference type="SUPFAM" id="SSF56112">
    <property type="entry name" value="Protein kinase-like (PK-like)"/>
    <property type="match status" value="1"/>
</dbReference>
<evidence type="ECO:0000259" key="1">
    <source>
        <dbReference type="PROSITE" id="PS50011"/>
    </source>
</evidence>
<name>A0AAD0LWC7_PSEAV</name>
<sequence>MNNVWVDEKKWELAWIGHEELGQGGQGVTRRVEHKETGAIGCLKLLSKQKDAERRLRFFREATAYDTCVHSLIPRLLGANAHNHAHPDHKLFLVTDFIPGPTLSKRVEEGGVFSWEEGLKVTLELLKLVVYIHDKEWVHRDIKPDNIILKNGDFATPVLLDFGLSYKDGVEDTLNTEHGQEIGNRFLRLPELSIGSMSKRDERSDLAFVGGILFYVLTKMIPATLQDAHGKMPHQREEALAKLSALAGGTAPRLLDFFDRCFNPAINRRHTNALSMLSALEALTRPGGESGASAEDDLTFIRNHLRRDSIVELRKLGDNCQAAYRAMNQVVNAIVAGLNGQFVRTQGGMRQRGASIQTQLGVAQSDNHEVRFSPRWEIEVQGGEIVVRSSSDYIFRLNALKPDLDGDFSKSVRAHLLKGVRGLIEAPALQVVFRGFFKKTPFATLDEALAEAKRTEQRVFVVLFDENHPLMSKLDHALGYFMEYEATKALVDTHFVVAVIPISAGRNLIPTGALELVRWFVLDKEGEILDEQDVYANPDEGLKAVTELTERWAI</sequence>
<organism evidence="2 3">
    <name type="scientific">Pseudomonas amygdali pv. lachrymans str. M301315</name>
    <dbReference type="NCBI Taxonomy" id="629260"/>
    <lineage>
        <taxon>Bacteria</taxon>
        <taxon>Pseudomonadati</taxon>
        <taxon>Pseudomonadota</taxon>
        <taxon>Gammaproteobacteria</taxon>
        <taxon>Pseudomonadales</taxon>
        <taxon>Pseudomonadaceae</taxon>
        <taxon>Pseudomonas</taxon>
        <taxon>Pseudomonas amygdali</taxon>
    </lineage>
</organism>